<name>A0AAE0GWI5_9CHLO</name>
<feature type="transmembrane region" description="Helical" evidence="2">
    <location>
        <begin position="139"/>
        <end position="157"/>
    </location>
</feature>
<evidence type="ECO:0000256" key="1">
    <source>
        <dbReference type="SAM" id="MobiDB-lite"/>
    </source>
</evidence>
<protein>
    <recommendedName>
        <fullName evidence="5">Low temperature requirement A</fullName>
    </recommendedName>
</protein>
<dbReference type="AlphaFoldDB" id="A0AAE0GWI5"/>
<dbReference type="InterPro" id="IPR010640">
    <property type="entry name" value="Low_temperature_requirement_A"/>
</dbReference>
<organism evidence="3 4">
    <name type="scientific">Cymbomonas tetramitiformis</name>
    <dbReference type="NCBI Taxonomy" id="36881"/>
    <lineage>
        <taxon>Eukaryota</taxon>
        <taxon>Viridiplantae</taxon>
        <taxon>Chlorophyta</taxon>
        <taxon>Pyramimonadophyceae</taxon>
        <taxon>Pyramimonadales</taxon>
        <taxon>Pyramimonadaceae</taxon>
        <taxon>Cymbomonas</taxon>
    </lineage>
</organism>
<dbReference type="EMBL" id="LGRX02001830">
    <property type="protein sequence ID" value="KAK3285416.1"/>
    <property type="molecule type" value="Genomic_DNA"/>
</dbReference>
<feature type="transmembrane region" description="Helical" evidence="2">
    <location>
        <begin position="110"/>
        <end position="127"/>
    </location>
</feature>
<dbReference type="Proteomes" id="UP001190700">
    <property type="component" value="Unassembled WGS sequence"/>
</dbReference>
<dbReference type="Pfam" id="PF06772">
    <property type="entry name" value="LtrA"/>
    <property type="match status" value="1"/>
</dbReference>
<feature type="transmembrane region" description="Helical" evidence="2">
    <location>
        <begin position="193"/>
        <end position="216"/>
    </location>
</feature>
<feature type="transmembrane region" description="Helical" evidence="2">
    <location>
        <begin position="169"/>
        <end position="187"/>
    </location>
</feature>
<reference evidence="3 4" key="1">
    <citation type="journal article" date="2015" name="Genome Biol. Evol.">
        <title>Comparative Genomics of a Bacterivorous Green Alga Reveals Evolutionary Causalities and Consequences of Phago-Mixotrophic Mode of Nutrition.</title>
        <authorList>
            <person name="Burns J.A."/>
            <person name="Paasch A."/>
            <person name="Narechania A."/>
            <person name="Kim E."/>
        </authorList>
    </citation>
    <scope>NUCLEOTIDE SEQUENCE [LARGE SCALE GENOMIC DNA]</scope>
    <source>
        <strain evidence="3 4">PLY_AMNH</strain>
    </source>
</reference>
<evidence type="ECO:0000313" key="4">
    <source>
        <dbReference type="Proteomes" id="UP001190700"/>
    </source>
</evidence>
<feature type="region of interest" description="Disordered" evidence="1">
    <location>
        <begin position="542"/>
        <end position="568"/>
    </location>
</feature>
<dbReference type="PANTHER" id="PTHR36840:SF1">
    <property type="entry name" value="BLL5714 PROTEIN"/>
    <property type="match status" value="1"/>
</dbReference>
<keyword evidence="4" id="KW-1185">Reference proteome</keyword>
<keyword evidence="2" id="KW-0472">Membrane</keyword>
<feature type="region of interest" description="Disordered" evidence="1">
    <location>
        <begin position="587"/>
        <end position="618"/>
    </location>
</feature>
<evidence type="ECO:0000256" key="2">
    <source>
        <dbReference type="SAM" id="Phobius"/>
    </source>
</evidence>
<evidence type="ECO:0000313" key="3">
    <source>
        <dbReference type="EMBL" id="KAK3285416.1"/>
    </source>
</evidence>
<accession>A0AAE0GWI5</accession>
<feature type="transmembrane region" description="Helical" evidence="2">
    <location>
        <begin position="304"/>
        <end position="329"/>
    </location>
</feature>
<proteinExistence type="predicted"/>
<evidence type="ECO:0008006" key="5">
    <source>
        <dbReference type="Google" id="ProtNLM"/>
    </source>
</evidence>
<dbReference type="PANTHER" id="PTHR36840">
    <property type="entry name" value="BLL5714 PROTEIN"/>
    <property type="match status" value="1"/>
</dbReference>
<feature type="transmembrane region" description="Helical" evidence="2">
    <location>
        <begin position="237"/>
        <end position="257"/>
    </location>
</feature>
<feature type="region of interest" description="Disordered" evidence="1">
    <location>
        <begin position="1"/>
        <end position="29"/>
    </location>
</feature>
<comment type="caution">
    <text evidence="3">The sequence shown here is derived from an EMBL/GenBank/DDBJ whole genome shotgun (WGS) entry which is preliminary data.</text>
</comment>
<gene>
    <name evidence="3" type="ORF">CYMTET_6982</name>
</gene>
<sequence length="618" mass="70383">MPHIPHATPMANLHEEDRQQNNPRRPTMMVSPHLRQDWEEHEDHAPAVWEELLFDLVFVSAAIQLSGFMKKDPSAEQIATAMILFFLLWGFWLDYWWLKTRFKARDSLSRALFFIYTSAIALSVFFMQEGMDLKDSVTAMWSVALLALCIWYLYLSVWVPRARSHIKHLLLGYCMQFLFWSFTYIASDRATRFLWVTGLICSYCCKTLTFLGPYADDRLGSPLARIPINLHHTAERFGLWIVIILGEVVIACTTAAHKKDVRFEQTIMIVFTMMLVLIMCFRYNKVQPTRLRYHSLVCGKFGRVEGYMLGHWVMTAAFLVLATGIKLMFYHLPAGDDEYAYAGGHKLLASPSYYPPPDGYGNETDHHDDHADHDDSTYAECEDRENSSHHCLEEKDVELVCRSLAVVSISMNFIRIGHAQPHSWTASGIGAWVLRLSFIAAEWYLPNFGVDTLHTQSFVLMVLTLLQLVQLAVDLAQDVYNFYLEQQLMAGSNDGGESNWRRRVSMLMVSVSGQPTLMCESSTRGSSHSSIMNVPRDHDVRFSEKTDDGPAGPLPRMSIRKKPSQRQRDWSIGHYDEIEPFAQQYVTSPSRHGLDASPASVHGGVPTSRVSGKSVAFK</sequence>
<keyword evidence="2" id="KW-1133">Transmembrane helix</keyword>
<feature type="transmembrane region" description="Helical" evidence="2">
    <location>
        <begin position="78"/>
        <end position="98"/>
    </location>
</feature>
<keyword evidence="2" id="KW-0812">Transmembrane</keyword>
<feature type="transmembrane region" description="Helical" evidence="2">
    <location>
        <begin position="263"/>
        <end position="283"/>
    </location>
</feature>